<gene>
    <name evidence="2" type="ORF">INS90_09830</name>
</gene>
<evidence type="ECO:0000313" key="3">
    <source>
        <dbReference type="Proteomes" id="UP000594961"/>
    </source>
</evidence>
<evidence type="ECO:0000256" key="1">
    <source>
        <dbReference type="SAM" id="MobiDB-lite"/>
    </source>
</evidence>
<dbReference type="Proteomes" id="UP000594961">
    <property type="component" value="Chromosome"/>
</dbReference>
<reference evidence="2 3" key="1">
    <citation type="submission" date="2020-10" db="EMBL/GenBank/DDBJ databases">
        <title>Trueperella pecoris sp. nov. isolated from bovine and porcine specimens.</title>
        <authorList>
            <person name="Schoenecker L."/>
            <person name="Schnydrig P."/>
            <person name="Brodard I."/>
            <person name="Thomann A."/>
            <person name="Hemphill A."/>
            <person name="Rodriguez-Campos S."/>
            <person name="Perreten V."/>
            <person name="Jores J."/>
            <person name="Kittl S."/>
        </authorList>
    </citation>
    <scope>NUCLEOTIDE SEQUENCE [LARGE SCALE GENOMIC DNA]</scope>
    <source>
        <strain evidence="2 3">19OD0592</strain>
    </source>
</reference>
<organism evidence="2 3">
    <name type="scientific">Trueperella pecoris</name>
    <dbReference type="NCBI Taxonomy" id="2733571"/>
    <lineage>
        <taxon>Bacteria</taxon>
        <taxon>Bacillati</taxon>
        <taxon>Actinomycetota</taxon>
        <taxon>Actinomycetes</taxon>
        <taxon>Actinomycetales</taxon>
        <taxon>Actinomycetaceae</taxon>
        <taxon>Trueperella</taxon>
    </lineage>
</organism>
<proteinExistence type="predicted"/>
<dbReference type="RefSeq" id="WP_197552801.1">
    <property type="nucleotide sequence ID" value="NZ_CP063212.1"/>
</dbReference>
<protein>
    <submittedName>
        <fullName evidence="2">Uncharacterized protein</fullName>
    </submittedName>
</protein>
<dbReference type="EMBL" id="CP063212">
    <property type="protein sequence ID" value="QOR47531.1"/>
    <property type="molecule type" value="Genomic_DNA"/>
</dbReference>
<evidence type="ECO:0000313" key="2">
    <source>
        <dbReference type="EMBL" id="QOR47531.1"/>
    </source>
</evidence>
<dbReference type="AlphaFoldDB" id="A0A7M1R0D2"/>
<feature type="compositionally biased region" description="Acidic residues" evidence="1">
    <location>
        <begin position="81"/>
        <end position="91"/>
    </location>
</feature>
<feature type="region of interest" description="Disordered" evidence="1">
    <location>
        <begin position="60"/>
        <end position="91"/>
    </location>
</feature>
<name>A0A7M1R0D2_9ACTO</name>
<sequence length="91" mass="10392">MLTRRERDHVDELIRLLVASRSKPFVLGESRLGEATLKDEDMLTDDDRAYVNEAQAKIEALNQGNYTPAARRHEPDPLEGLGEENQDEEEN</sequence>
<accession>A0A7M1R0D2</accession>